<dbReference type="InterPro" id="IPR045079">
    <property type="entry name" value="Oxoprolinase-like"/>
</dbReference>
<feature type="domain" description="Hydantoinase/oxoprolinase N-terminal" evidence="2">
    <location>
        <begin position="3"/>
        <end position="181"/>
    </location>
</feature>
<dbReference type="RefSeq" id="WP_347287493.1">
    <property type="nucleotide sequence ID" value="NZ_JAUZQE010000040.1"/>
</dbReference>
<organism evidence="4 5">
    <name type="scientific">Yanghanlia caeni</name>
    <dbReference type="NCBI Taxonomy" id="3064283"/>
    <lineage>
        <taxon>Bacteria</taxon>
        <taxon>Pseudomonadati</taxon>
        <taxon>Pseudomonadota</taxon>
        <taxon>Betaproteobacteria</taxon>
        <taxon>Burkholderiales</taxon>
        <taxon>Alcaligenaceae</taxon>
        <taxon>Yanghanlia</taxon>
    </lineage>
</organism>
<accession>A0ABU1D8W5</accession>
<dbReference type="PANTHER" id="PTHR11365">
    <property type="entry name" value="5-OXOPROLINASE RELATED"/>
    <property type="match status" value="1"/>
</dbReference>
<evidence type="ECO:0000259" key="3">
    <source>
        <dbReference type="Pfam" id="PF19278"/>
    </source>
</evidence>
<dbReference type="EMBL" id="JAUZQE010000040">
    <property type="protein sequence ID" value="MDR4126872.1"/>
    <property type="molecule type" value="Genomic_DNA"/>
</dbReference>
<evidence type="ECO:0000313" key="4">
    <source>
        <dbReference type="EMBL" id="MDR4126872.1"/>
    </source>
</evidence>
<gene>
    <name evidence="4" type="ORF">Q8947_12875</name>
</gene>
<dbReference type="PANTHER" id="PTHR11365:SF23">
    <property type="entry name" value="HYPOTHETICAL 5-OXOPROLINASE (EUROFUNG)-RELATED"/>
    <property type="match status" value="1"/>
</dbReference>
<comment type="caution">
    <text evidence="4">The sequence shown here is derived from an EMBL/GenBank/DDBJ whole genome shotgun (WGS) entry which is preliminary data.</text>
</comment>
<evidence type="ECO:0000259" key="2">
    <source>
        <dbReference type="Pfam" id="PF05378"/>
    </source>
</evidence>
<reference evidence="4 5" key="1">
    <citation type="submission" date="2023-08" db="EMBL/GenBank/DDBJ databases">
        <title>Alcaligenaceae gen. nov., a novel taxon isolated from the sludge of Yixing Pesticide Factory.</title>
        <authorList>
            <person name="Ruan L."/>
        </authorList>
    </citation>
    <scope>NUCLEOTIDE SEQUENCE [LARGE SCALE GENOMIC DNA]</scope>
    <source>
        <strain evidence="4 5">LG-2</strain>
    </source>
</reference>
<proteinExistence type="predicted"/>
<dbReference type="InterPro" id="IPR008040">
    <property type="entry name" value="Hydant_A_N"/>
</dbReference>
<sequence>MQIAVDIGGTFTDVVGRDASGALKYFKIPTTRTNESVAVLESIERIESSWGVPPGEISRFMHGTTVATNAILERKGARMGLLTTAGFKDVLAIGRQMRHQMYDAILESETPEFLIPGRRRKEVTERIAADGTVLVPLDEAQLMQAVDELVEDGVEAIAICFLFSFKNSAHERRARDLINEKYPDIALAVSHLVDPAFREYERTVVTAFDGYVKPVIDRYLSRLEDGFAQKGVTAPFQIMQSRGGLMASKIARSKPVRLFLSGPAGGVIGARITGLGADEHNLITVDIGGTSCDIALISDGKALIRSEGVIDGYPLRVPMVDVNSIGSGGGSIAWVDAAGGLRVGPESAGSEPGPACYGRGGERPTVTDASVVLGYIDPANFSGGALTLNPDLARKAIGTLAKELGMSIEETALGIHRIVNAQMAEGIRLVSIRQGLDPRQFAMMPLGGGGALHITPLARDLGITRVVVPPYPGVLAAAGLLAAPVEHEAATAYGQDVETLDIDHMNGVLGTLDAECSALMAAEDVDPTTTRIHHFADICYTGQGYTLSVELKKTGDVIGSMYEDFIEIHRRVYGYATRSPARIVNLRAVHQAGGSETIDSSEFSVKEGELKPGKRMIRVSTVNGEIEAAIYQRETLPAGAEFEGPAIVEQVDTTTLIEPGWHARVDEKGNLILTHRQD</sequence>
<keyword evidence="5" id="KW-1185">Reference proteome</keyword>
<dbReference type="InterPro" id="IPR002821">
    <property type="entry name" value="Hydantoinase_A"/>
</dbReference>
<protein>
    <submittedName>
        <fullName evidence="4">Hydantoinase/oxoprolinase family protein</fullName>
    </submittedName>
</protein>
<dbReference type="Pfam" id="PF05378">
    <property type="entry name" value="Hydant_A_N"/>
    <property type="match status" value="1"/>
</dbReference>
<dbReference type="SUPFAM" id="SSF53067">
    <property type="entry name" value="Actin-like ATPase domain"/>
    <property type="match status" value="1"/>
</dbReference>
<dbReference type="InterPro" id="IPR043129">
    <property type="entry name" value="ATPase_NBD"/>
</dbReference>
<dbReference type="InterPro" id="IPR049517">
    <property type="entry name" value="ACX-like_C"/>
</dbReference>
<dbReference type="Proteomes" id="UP001232156">
    <property type="component" value="Unassembled WGS sequence"/>
</dbReference>
<evidence type="ECO:0000313" key="5">
    <source>
        <dbReference type="Proteomes" id="UP001232156"/>
    </source>
</evidence>
<feature type="domain" description="Hydantoinase A/oxoprolinase" evidence="1">
    <location>
        <begin position="202"/>
        <end position="488"/>
    </location>
</feature>
<dbReference type="Pfam" id="PF19278">
    <property type="entry name" value="Hydant_A_C"/>
    <property type="match status" value="1"/>
</dbReference>
<feature type="domain" description="Acetophenone carboxylase-like C-terminal" evidence="3">
    <location>
        <begin position="505"/>
        <end position="668"/>
    </location>
</feature>
<evidence type="ECO:0000259" key="1">
    <source>
        <dbReference type="Pfam" id="PF01968"/>
    </source>
</evidence>
<name>A0ABU1D8W5_9BURK</name>
<dbReference type="Pfam" id="PF01968">
    <property type="entry name" value="Hydantoinase_A"/>
    <property type="match status" value="1"/>
</dbReference>